<proteinExistence type="predicted"/>
<reference evidence="1 2" key="1">
    <citation type="submission" date="2019-06" db="EMBL/GenBank/DDBJ databases">
        <title>WGS assembly of Gossypium darwinii.</title>
        <authorList>
            <person name="Chen Z.J."/>
            <person name="Sreedasyam A."/>
            <person name="Ando A."/>
            <person name="Song Q."/>
            <person name="De L."/>
            <person name="Hulse-Kemp A."/>
            <person name="Ding M."/>
            <person name="Ye W."/>
            <person name="Kirkbride R."/>
            <person name="Jenkins J."/>
            <person name="Plott C."/>
            <person name="Lovell J."/>
            <person name="Lin Y.-M."/>
            <person name="Vaughn R."/>
            <person name="Liu B."/>
            <person name="Li W."/>
            <person name="Simpson S."/>
            <person name="Scheffler B."/>
            <person name="Saski C."/>
            <person name="Grover C."/>
            <person name="Hu G."/>
            <person name="Conover J."/>
            <person name="Carlson J."/>
            <person name="Shu S."/>
            <person name="Boston L."/>
            <person name="Williams M."/>
            <person name="Peterson D."/>
            <person name="Mcgee K."/>
            <person name="Jones D."/>
            <person name="Wendel J."/>
            <person name="Stelly D."/>
            <person name="Grimwood J."/>
            <person name="Schmutz J."/>
        </authorList>
    </citation>
    <scope>NUCLEOTIDE SEQUENCE [LARGE SCALE GENOMIC DNA]</scope>
    <source>
        <strain evidence="1">1808015.09</strain>
    </source>
</reference>
<accession>A0A5D2CIU9</accession>
<sequence length="43" mass="5045">MNRYLCSFWFILIYRPASIQFCLLGDVLFYGSTSDCELLSETQ</sequence>
<dbReference type="Proteomes" id="UP000323506">
    <property type="component" value="Chromosome D05"/>
</dbReference>
<organism evidence="1 2">
    <name type="scientific">Gossypium darwinii</name>
    <name type="common">Darwin's cotton</name>
    <name type="synonym">Gossypium barbadense var. darwinii</name>
    <dbReference type="NCBI Taxonomy" id="34276"/>
    <lineage>
        <taxon>Eukaryota</taxon>
        <taxon>Viridiplantae</taxon>
        <taxon>Streptophyta</taxon>
        <taxon>Embryophyta</taxon>
        <taxon>Tracheophyta</taxon>
        <taxon>Spermatophyta</taxon>
        <taxon>Magnoliopsida</taxon>
        <taxon>eudicotyledons</taxon>
        <taxon>Gunneridae</taxon>
        <taxon>Pentapetalae</taxon>
        <taxon>rosids</taxon>
        <taxon>malvids</taxon>
        <taxon>Malvales</taxon>
        <taxon>Malvaceae</taxon>
        <taxon>Malvoideae</taxon>
        <taxon>Gossypium</taxon>
    </lineage>
</organism>
<keyword evidence="2" id="KW-1185">Reference proteome</keyword>
<evidence type="ECO:0000313" key="1">
    <source>
        <dbReference type="EMBL" id="TYG69497.1"/>
    </source>
</evidence>
<dbReference type="EMBL" id="CM017705">
    <property type="protein sequence ID" value="TYG69497.1"/>
    <property type="molecule type" value="Genomic_DNA"/>
</dbReference>
<dbReference type="AlphaFoldDB" id="A0A5D2CIU9"/>
<gene>
    <name evidence="1" type="ORF">ES288_D05G235100v1</name>
</gene>
<name>A0A5D2CIU9_GOSDA</name>
<protein>
    <submittedName>
        <fullName evidence="1">Uncharacterized protein</fullName>
    </submittedName>
</protein>
<evidence type="ECO:0000313" key="2">
    <source>
        <dbReference type="Proteomes" id="UP000323506"/>
    </source>
</evidence>